<dbReference type="InterPro" id="IPR054443">
    <property type="entry name" value="Y3-like_dom"/>
</dbReference>
<keyword evidence="1" id="KW-0732">Signal</keyword>
<evidence type="ECO:0000313" key="3">
    <source>
        <dbReference type="EMBL" id="KAK0510302.1"/>
    </source>
</evidence>
<feature type="domain" description="Glycan binding protein Y3-like" evidence="2">
    <location>
        <begin position="41"/>
        <end position="124"/>
    </location>
</feature>
<dbReference type="Pfam" id="PF22803">
    <property type="entry name" value="GBD_Y3"/>
    <property type="match status" value="1"/>
</dbReference>
<reference evidence="3" key="1">
    <citation type="submission" date="2023-03" db="EMBL/GenBank/DDBJ databases">
        <title>Complete genome of Cladonia borealis.</title>
        <authorList>
            <person name="Park H."/>
        </authorList>
    </citation>
    <scope>NUCLEOTIDE SEQUENCE</scope>
    <source>
        <strain evidence="3">ANT050790</strain>
    </source>
</reference>
<evidence type="ECO:0000313" key="4">
    <source>
        <dbReference type="Proteomes" id="UP001166286"/>
    </source>
</evidence>
<accession>A0AA39QW23</accession>
<dbReference type="Proteomes" id="UP001166286">
    <property type="component" value="Unassembled WGS sequence"/>
</dbReference>
<dbReference type="AlphaFoldDB" id="A0AA39QW23"/>
<evidence type="ECO:0000259" key="2">
    <source>
        <dbReference type="Pfam" id="PF22803"/>
    </source>
</evidence>
<name>A0AA39QW23_9LECA</name>
<dbReference type="PROSITE" id="PS51257">
    <property type="entry name" value="PROKAR_LIPOPROTEIN"/>
    <property type="match status" value="1"/>
</dbReference>
<comment type="caution">
    <text evidence="3">The sequence shown here is derived from an EMBL/GenBank/DDBJ whole genome shotgun (WGS) entry which is preliminary data.</text>
</comment>
<protein>
    <recommendedName>
        <fullName evidence="2">Glycan binding protein Y3-like domain-containing protein</fullName>
    </recommendedName>
</protein>
<feature type="signal peptide" evidence="1">
    <location>
        <begin position="1"/>
        <end position="22"/>
    </location>
</feature>
<feature type="chain" id="PRO_5041252484" description="Glycan binding protein Y3-like domain-containing protein" evidence="1">
    <location>
        <begin position="23"/>
        <end position="126"/>
    </location>
</feature>
<sequence>MQLQKFLVLALGAGAYVNTVAAGVSCWKSGPEVSVSNISPSIATICNYLQGNAYVKQETRSQCVQDLAGVMWDFSLTYIGSGDTRPITSAECQNGMNKQIQCQYGGETSYGNWKYRADPNFGSCTG</sequence>
<proteinExistence type="predicted"/>
<dbReference type="EMBL" id="JAFEKC020000017">
    <property type="protein sequence ID" value="KAK0510302.1"/>
    <property type="molecule type" value="Genomic_DNA"/>
</dbReference>
<organism evidence="3 4">
    <name type="scientific">Cladonia borealis</name>
    <dbReference type="NCBI Taxonomy" id="184061"/>
    <lineage>
        <taxon>Eukaryota</taxon>
        <taxon>Fungi</taxon>
        <taxon>Dikarya</taxon>
        <taxon>Ascomycota</taxon>
        <taxon>Pezizomycotina</taxon>
        <taxon>Lecanoromycetes</taxon>
        <taxon>OSLEUM clade</taxon>
        <taxon>Lecanoromycetidae</taxon>
        <taxon>Lecanorales</taxon>
        <taxon>Lecanorineae</taxon>
        <taxon>Cladoniaceae</taxon>
        <taxon>Cladonia</taxon>
    </lineage>
</organism>
<gene>
    <name evidence="3" type="ORF">JMJ35_007696</name>
</gene>
<evidence type="ECO:0000256" key="1">
    <source>
        <dbReference type="SAM" id="SignalP"/>
    </source>
</evidence>
<keyword evidence="4" id="KW-1185">Reference proteome</keyword>